<name>A0A4C1ZKG6_EUMVA</name>
<dbReference type="AlphaFoldDB" id="A0A4C1ZKG6"/>
<keyword evidence="2" id="KW-1185">Reference proteome</keyword>
<comment type="caution">
    <text evidence="1">The sequence shown here is derived from an EMBL/GenBank/DDBJ whole genome shotgun (WGS) entry which is preliminary data.</text>
</comment>
<proteinExistence type="predicted"/>
<accession>A0A4C1ZKG6</accession>
<protein>
    <submittedName>
        <fullName evidence="1">Uncharacterized protein</fullName>
    </submittedName>
</protein>
<gene>
    <name evidence="1" type="ORF">EVAR_82728_1</name>
</gene>
<organism evidence="1 2">
    <name type="scientific">Eumeta variegata</name>
    <name type="common">Bagworm moth</name>
    <name type="synonym">Eumeta japonica</name>
    <dbReference type="NCBI Taxonomy" id="151549"/>
    <lineage>
        <taxon>Eukaryota</taxon>
        <taxon>Metazoa</taxon>
        <taxon>Ecdysozoa</taxon>
        <taxon>Arthropoda</taxon>
        <taxon>Hexapoda</taxon>
        <taxon>Insecta</taxon>
        <taxon>Pterygota</taxon>
        <taxon>Neoptera</taxon>
        <taxon>Endopterygota</taxon>
        <taxon>Lepidoptera</taxon>
        <taxon>Glossata</taxon>
        <taxon>Ditrysia</taxon>
        <taxon>Tineoidea</taxon>
        <taxon>Psychidae</taxon>
        <taxon>Oiketicinae</taxon>
        <taxon>Eumeta</taxon>
    </lineage>
</organism>
<sequence>MSVKSRHISVQAEYGPENLLACILANKPQDQLYEMPVSLPKNFNILRIRIIVSVIFIIDTNELALLAKKYHAAANPTDRLAVLKERASLVYRNIKNNII</sequence>
<evidence type="ECO:0000313" key="1">
    <source>
        <dbReference type="EMBL" id="GBP88268.1"/>
    </source>
</evidence>
<reference evidence="1 2" key="1">
    <citation type="journal article" date="2019" name="Commun. Biol.">
        <title>The bagworm genome reveals a unique fibroin gene that provides high tensile strength.</title>
        <authorList>
            <person name="Kono N."/>
            <person name="Nakamura H."/>
            <person name="Ohtoshi R."/>
            <person name="Tomita M."/>
            <person name="Numata K."/>
            <person name="Arakawa K."/>
        </authorList>
    </citation>
    <scope>NUCLEOTIDE SEQUENCE [LARGE SCALE GENOMIC DNA]</scope>
</reference>
<evidence type="ECO:0000313" key="2">
    <source>
        <dbReference type="Proteomes" id="UP000299102"/>
    </source>
</evidence>
<dbReference type="Proteomes" id="UP000299102">
    <property type="component" value="Unassembled WGS sequence"/>
</dbReference>
<dbReference type="EMBL" id="BGZK01001918">
    <property type="protein sequence ID" value="GBP88268.1"/>
    <property type="molecule type" value="Genomic_DNA"/>
</dbReference>